<reference evidence="2 3" key="1">
    <citation type="submission" date="2019-09" db="EMBL/GenBank/DDBJ databases">
        <title>Bird 10,000 Genomes (B10K) Project - Family phase.</title>
        <authorList>
            <person name="Zhang G."/>
        </authorList>
    </citation>
    <scope>NUCLEOTIDE SEQUENCE [LARGE SCALE GENOMIC DNA]</scope>
    <source>
        <strain evidence="2">B10K-DU-001-64</strain>
        <tissue evidence="2">Muscle</tissue>
    </source>
</reference>
<evidence type="ECO:0000256" key="1">
    <source>
        <dbReference type="ARBA" id="ARBA00008390"/>
    </source>
</evidence>
<protein>
    <submittedName>
        <fullName evidence="2">FABPL protein</fullName>
    </submittedName>
</protein>
<feature type="non-terminal residue" evidence="2">
    <location>
        <position position="105"/>
    </location>
</feature>
<gene>
    <name evidence="2" type="primary">Fabp1_0</name>
    <name evidence="2" type="ORF">BURBIS_R03562</name>
</gene>
<dbReference type="PANTHER" id="PTHR11955">
    <property type="entry name" value="FATTY ACID BINDING PROTEIN"/>
    <property type="match status" value="1"/>
</dbReference>
<accession>A0A7K4SWD0</accession>
<evidence type="ECO:0000313" key="3">
    <source>
        <dbReference type="Proteomes" id="UP000574691"/>
    </source>
</evidence>
<dbReference type="Gene3D" id="2.40.128.20">
    <property type="match status" value="1"/>
</dbReference>
<feature type="non-terminal residue" evidence="2">
    <location>
        <position position="1"/>
    </location>
</feature>
<dbReference type="GO" id="GO:0008289">
    <property type="term" value="F:lipid binding"/>
    <property type="evidence" value="ECO:0007669"/>
    <property type="project" value="InterPro"/>
</dbReference>
<dbReference type="SUPFAM" id="SSF50814">
    <property type="entry name" value="Lipocalins"/>
    <property type="match status" value="1"/>
</dbReference>
<name>A0A7K4SWD0_9CHAR</name>
<dbReference type="InterPro" id="IPR000463">
    <property type="entry name" value="Fatty_acid-bd"/>
</dbReference>
<keyword evidence="3" id="KW-1185">Reference proteome</keyword>
<sequence>GLPDDQIQKGKDIKSISEIVQDGKKFKITVTTGSKVLHNEFTIGEECEMEMLTGEKVKAVVQLEGNNKLVANLKGLKSVTELNGDTITNTMTMGDLTYKRISKRI</sequence>
<organism evidence="2 3">
    <name type="scientific">Burhinus bistriatus</name>
    <dbReference type="NCBI Taxonomy" id="240201"/>
    <lineage>
        <taxon>Eukaryota</taxon>
        <taxon>Metazoa</taxon>
        <taxon>Chordata</taxon>
        <taxon>Craniata</taxon>
        <taxon>Vertebrata</taxon>
        <taxon>Euteleostomi</taxon>
        <taxon>Archelosauria</taxon>
        <taxon>Archosauria</taxon>
        <taxon>Dinosauria</taxon>
        <taxon>Saurischia</taxon>
        <taxon>Theropoda</taxon>
        <taxon>Coelurosauria</taxon>
        <taxon>Aves</taxon>
        <taxon>Neognathae</taxon>
        <taxon>Neoaves</taxon>
        <taxon>Charadriiformes</taxon>
        <taxon>Burhinidae</taxon>
        <taxon>Burhinus</taxon>
    </lineage>
</organism>
<dbReference type="Pfam" id="PF14651">
    <property type="entry name" value="Lipocalin_7"/>
    <property type="match status" value="1"/>
</dbReference>
<evidence type="ECO:0000313" key="2">
    <source>
        <dbReference type="EMBL" id="NWQ90163.1"/>
    </source>
</evidence>
<dbReference type="InterPro" id="IPR031259">
    <property type="entry name" value="ILBP"/>
</dbReference>
<proteinExistence type="inferred from homology"/>
<dbReference type="EMBL" id="VYXH01005045">
    <property type="protein sequence ID" value="NWQ90163.1"/>
    <property type="molecule type" value="Genomic_DNA"/>
</dbReference>
<dbReference type="Proteomes" id="UP000574691">
    <property type="component" value="Unassembled WGS sequence"/>
</dbReference>
<comment type="similarity">
    <text evidence="1">Belongs to the calycin superfamily. Fatty-acid binding protein (FABP) family.</text>
</comment>
<dbReference type="InterPro" id="IPR012674">
    <property type="entry name" value="Calycin"/>
</dbReference>
<dbReference type="AlphaFoldDB" id="A0A7K4SWD0"/>
<dbReference type="PRINTS" id="PR00178">
    <property type="entry name" value="FATTYACIDBP"/>
</dbReference>
<comment type="caution">
    <text evidence="2">The sequence shown here is derived from an EMBL/GenBank/DDBJ whole genome shotgun (WGS) entry which is preliminary data.</text>
</comment>